<proteinExistence type="predicted"/>
<dbReference type="EMBL" id="KI517953">
    <property type="protein sequence ID" value="ESQ28741.1"/>
    <property type="molecule type" value="Genomic_DNA"/>
</dbReference>
<evidence type="ECO:0000256" key="7">
    <source>
        <dbReference type="SAM" id="MobiDB-lite"/>
    </source>
</evidence>
<dbReference type="InterPro" id="IPR050142">
    <property type="entry name" value="MADS-box/MEF2_TF"/>
</dbReference>
<keyword evidence="4" id="KW-0804">Transcription</keyword>
<feature type="domain" description="MADS-box" evidence="8">
    <location>
        <begin position="1"/>
        <end position="49"/>
    </location>
</feature>
<evidence type="ECO:0000256" key="3">
    <source>
        <dbReference type="ARBA" id="ARBA00023125"/>
    </source>
</evidence>
<feature type="region of interest" description="Disordered" evidence="7">
    <location>
        <begin position="291"/>
        <end position="316"/>
    </location>
</feature>
<dbReference type="GO" id="GO:0046983">
    <property type="term" value="F:protein dimerization activity"/>
    <property type="evidence" value="ECO:0007669"/>
    <property type="project" value="InterPro"/>
</dbReference>
<dbReference type="GO" id="GO:0045944">
    <property type="term" value="P:positive regulation of transcription by RNA polymerase II"/>
    <property type="evidence" value="ECO:0007669"/>
    <property type="project" value="InterPro"/>
</dbReference>
<dbReference type="Gramene" id="ESQ28741">
    <property type="protein sequence ID" value="ESQ28741"/>
    <property type="gene ID" value="EUTSA_v10019579mg"/>
</dbReference>
<evidence type="ECO:0000256" key="4">
    <source>
        <dbReference type="ARBA" id="ARBA00023163"/>
    </source>
</evidence>
<dbReference type="GO" id="GO:0000987">
    <property type="term" value="F:cis-regulatory region sequence-specific DNA binding"/>
    <property type="evidence" value="ECO:0007669"/>
    <property type="project" value="InterPro"/>
</dbReference>
<accession>V4MC05</accession>
<dbReference type="CDD" id="cd00266">
    <property type="entry name" value="MADS_SRF_like"/>
    <property type="match status" value="1"/>
</dbReference>
<dbReference type="FunFam" id="3.40.1810.10:FF:000018">
    <property type="entry name" value="agamous-like MADS-box protein AGL80"/>
    <property type="match status" value="1"/>
</dbReference>
<keyword evidence="5" id="KW-0539">Nucleus</keyword>
<dbReference type="InterPro" id="IPR033897">
    <property type="entry name" value="SRF-like_MADS-box"/>
</dbReference>
<dbReference type="InterPro" id="IPR036879">
    <property type="entry name" value="TF_MADSbox_sf"/>
</dbReference>
<keyword evidence="6" id="KW-0175">Coiled coil</keyword>
<evidence type="ECO:0000313" key="9">
    <source>
        <dbReference type="EMBL" id="ESQ28741.1"/>
    </source>
</evidence>
<dbReference type="PROSITE" id="PS50066">
    <property type="entry name" value="MADS_BOX_2"/>
    <property type="match status" value="1"/>
</dbReference>
<dbReference type="SMART" id="SM00432">
    <property type="entry name" value="MADS"/>
    <property type="match status" value="1"/>
</dbReference>
<dbReference type="InterPro" id="IPR002100">
    <property type="entry name" value="TF_MADSbox"/>
</dbReference>
<keyword evidence="2" id="KW-0805">Transcription regulation</keyword>
<evidence type="ECO:0000256" key="1">
    <source>
        <dbReference type="ARBA" id="ARBA00004123"/>
    </source>
</evidence>
<evidence type="ECO:0000313" key="10">
    <source>
        <dbReference type="Proteomes" id="UP000030689"/>
    </source>
</evidence>
<dbReference type="Proteomes" id="UP000030689">
    <property type="component" value="Unassembled WGS sequence"/>
</dbReference>
<keyword evidence="3" id="KW-0238">DNA-binding</keyword>
<sequence length="338" mass="38625">MTRKKVKLAFIENNSSRKATFQKRKKGILKKVKEISTLCGVTACAIIYSPYTSNPDVWPSTSGVRRVVSDFQTLPEMDQQKKMVDQETFLRQRIAKLSENLRRLEKDNREQEMIEVMFQCWDGSLERFHLNILDLNDLGYVIGQYQKDINRKIEILESSSMEMGESSNTAVTAAMAHSFEGIGSLAVASATTAPAAPAATIHEVYSSSTSAAAATFFNSIQQQQHHHQHQQFRHPATPHVGFYEQTRNMNLNQIHSRIQSRIQQQPFMEMMNHPDQMSDAYEYMDNRHNPNLHNSFHHHQHQQQQQIPSDSSTALTTVNSSSIIHVTSPNPTNNTWFH</sequence>
<dbReference type="SUPFAM" id="SSF55455">
    <property type="entry name" value="SRF-like"/>
    <property type="match status" value="1"/>
</dbReference>
<dbReference type="GO" id="GO:0005634">
    <property type="term" value="C:nucleus"/>
    <property type="evidence" value="ECO:0007669"/>
    <property type="project" value="UniProtKB-SubCell"/>
</dbReference>
<dbReference type="PRINTS" id="PR00404">
    <property type="entry name" value="MADSDOMAIN"/>
</dbReference>
<organism evidence="9 10">
    <name type="scientific">Eutrema salsugineum</name>
    <name type="common">Saltwater cress</name>
    <name type="synonym">Sisymbrium salsugineum</name>
    <dbReference type="NCBI Taxonomy" id="72664"/>
    <lineage>
        <taxon>Eukaryota</taxon>
        <taxon>Viridiplantae</taxon>
        <taxon>Streptophyta</taxon>
        <taxon>Embryophyta</taxon>
        <taxon>Tracheophyta</taxon>
        <taxon>Spermatophyta</taxon>
        <taxon>Magnoliopsida</taxon>
        <taxon>eudicotyledons</taxon>
        <taxon>Gunneridae</taxon>
        <taxon>Pentapetalae</taxon>
        <taxon>rosids</taxon>
        <taxon>malvids</taxon>
        <taxon>Brassicales</taxon>
        <taxon>Brassicaceae</taxon>
        <taxon>Eutremeae</taxon>
        <taxon>Eutrema</taxon>
    </lineage>
</organism>
<protein>
    <recommendedName>
        <fullName evidence="8">MADS-box domain-containing protein</fullName>
    </recommendedName>
</protein>
<dbReference type="eggNOG" id="KOG0014">
    <property type="taxonomic scope" value="Eukaryota"/>
</dbReference>
<dbReference type="GO" id="GO:0000981">
    <property type="term" value="F:DNA-binding transcription factor activity, RNA polymerase II-specific"/>
    <property type="evidence" value="ECO:0007669"/>
    <property type="project" value="InterPro"/>
</dbReference>
<feature type="coiled-coil region" evidence="6">
    <location>
        <begin position="87"/>
        <end position="114"/>
    </location>
</feature>
<evidence type="ECO:0000256" key="6">
    <source>
        <dbReference type="SAM" id="Coils"/>
    </source>
</evidence>
<evidence type="ECO:0000259" key="8">
    <source>
        <dbReference type="PROSITE" id="PS50066"/>
    </source>
</evidence>
<evidence type="ECO:0000256" key="2">
    <source>
        <dbReference type="ARBA" id="ARBA00023015"/>
    </source>
</evidence>
<dbReference type="Gene3D" id="3.40.1810.10">
    <property type="entry name" value="Transcription factor, MADS-box"/>
    <property type="match status" value="1"/>
</dbReference>
<name>V4MC05_EUTSA</name>
<gene>
    <name evidence="9" type="ORF">EUTSA_v10019579mg</name>
</gene>
<comment type="subcellular location">
    <subcellularLocation>
        <location evidence="1">Nucleus</location>
    </subcellularLocation>
</comment>
<dbReference type="PANTHER" id="PTHR48019">
    <property type="entry name" value="SERUM RESPONSE FACTOR HOMOLOG"/>
    <property type="match status" value="1"/>
</dbReference>
<dbReference type="Pfam" id="PF00319">
    <property type="entry name" value="SRF-TF"/>
    <property type="match status" value="1"/>
</dbReference>
<reference evidence="9 10" key="1">
    <citation type="journal article" date="2013" name="Front. Plant Sci.">
        <title>The Reference Genome of the Halophytic Plant Eutrema salsugineum.</title>
        <authorList>
            <person name="Yang R."/>
            <person name="Jarvis D.E."/>
            <person name="Chen H."/>
            <person name="Beilstein M.A."/>
            <person name="Grimwood J."/>
            <person name="Jenkins J."/>
            <person name="Shu S."/>
            <person name="Prochnik S."/>
            <person name="Xin M."/>
            <person name="Ma C."/>
            <person name="Schmutz J."/>
            <person name="Wing R.A."/>
            <person name="Mitchell-Olds T."/>
            <person name="Schumaker K.S."/>
            <person name="Wang X."/>
        </authorList>
    </citation>
    <scope>NUCLEOTIDE SEQUENCE [LARGE SCALE GENOMIC DNA]</scope>
</reference>
<dbReference type="KEGG" id="eus:EUTSA_v10019579mg"/>
<feature type="compositionally biased region" description="Polar residues" evidence="7">
    <location>
        <begin position="307"/>
        <end position="316"/>
    </location>
</feature>
<dbReference type="AlphaFoldDB" id="V4MC05"/>
<evidence type="ECO:0000256" key="5">
    <source>
        <dbReference type="ARBA" id="ARBA00023242"/>
    </source>
</evidence>
<keyword evidence="10" id="KW-1185">Reference proteome</keyword>